<protein>
    <submittedName>
        <fullName evidence="1">Uncharacterized protein</fullName>
    </submittedName>
</protein>
<comment type="caution">
    <text evidence="1">The sequence shown here is derived from an EMBL/GenBank/DDBJ whole genome shotgun (WGS) entry which is preliminary data.</text>
</comment>
<dbReference type="Proteomes" id="UP000663879">
    <property type="component" value="Unassembled WGS sequence"/>
</dbReference>
<gene>
    <name evidence="1" type="ORF">OXX778_LOCUS12733</name>
</gene>
<sequence length="527" mass="61955">MNEAKFKIIDYYDSIKNQVDILTENLIIKLDLTESRANEFNLIRQVIIEKIQEIFYLNFEYLKLNESKVFSTTDPKELYLPKFCFLINNNLNDLCKIIITKEYVPDAVRLALKSGQIIKRLSKKDTIFYSLLINLIEKSCKSEYIIDLSVSNDTLIENLSICVSEPLLPDDFLVVDGLKSRQMLQNLNVYFFNKQIIYSNVFSSLKWLQKLTIILSDNTIFEPQCFEGLENLIELSITNKNNREVMTLSTLNNLINLKKIKFNCSILKSFESNEIENLKNLNYMSIRYGQFMDNLRPDSLKPIEKLTILDLAFTLISPEIFNQPNYFQHLKYLNVRGYLSSDLKIEGINLLKNLEYLNIIDSSVYPGFDNNLLEHEKLNLPKLKYLAISKKYIPVFELLDLKYLRLDGLNEFNQDLLLKQTHLVGLSLTMNEDFFKQLGKNNFDKLTNLIHIQFSIRNVNRHRNLNKEIYKSFLHRDNVFILDQTDDHNSFSVSIYQSLDDMIDKEICFSSEIKEPIMDRLDGYWEF</sequence>
<evidence type="ECO:0000313" key="1">
    <source>
        <dbReference type="EMBL" id="CAF0927698.1"/>
    </source>
</evidence>
<name>A0A814BL93_9BILA</name>
<dbReference type="SUPFAM" id="SSF52058">
    <property type="entry name" value="L domain-like"/>
    <property type="match status" value="1"/>
</dbReference>
<evidence type="ECO:0000313" key="2">
    <source>
        <dbReference type="Proteomes" id="UP000663879"/>
    </source>
</evidence>
<reference evidence="1" key="1">
    <citation type="submission" date="2021-02" db="EMBL/GenBank/DDBJ databases">
        <authorList>
            <person name="Nowell W R."/>
        </authorList>
    </citation>
    <scope>NUCLEOTIDE SEQUENCE</scope>
    <source>
        <strain evidence="1">Ploen Becks lab</strain>
    </source>
</reference>
<organism evidence="1 2">
    <name type="scientific">Brachionus calyciflorus</name>
    <dbReference type="NCBI Taxonomy" id="104777"/>
    <lineage>
        <taxon>Eukaryota</taxon>
        <taxon>Metazoa</taxon>
        <taxon>Spiralia</taxon>
        <taxon>Gnathifera</taxon>
        <taxon>Rotifera</taxon>
        <taxon>Eurotatoria</taxon>
        <taxon>Monogononta</taxon>
        <taxon>Pseudotrocha</taxon>
        <taxon>Ploima</taxon>
        <taxon>Brachionidae</taxon>
        <taxon>Brachionus</taxon>
    </lineage>
</organism>
<dbReference type="InterPro" id="IPR032675">
    <property type="entry name" value="LRR_dom_sf"/>
</dbReference>
<dbReference type="AlphaFoldDB" id="A0A814BL93"/>
<proteinExistence type="predicted"/>
<accession>A0A814BL93</accession>
<dbReference type="Gene3D" id="3.80.10.10">
    <property type="entry name" value="Ribonuclease Inhibitor"/>
    <property type="match status" value="1"/>
</dbReference>
<keyword evidence="2" id="KW-1185">Reference proteome</keyword>
<dbReference type="EMBL" id="CAJNOC010002344">
    <property type="protein sequence ID" value="CAF0927698.1"/>
    <property type="molecule type" value="Genomic_DNA"/>
</dbReference>